<feature type="region of interest" description="Disordered" evidence="2">
    <location>
        <begin position="21"/>
        <end position="91"/>
    </location>
</feature>
<keyword evidence="1" id="KW-0175">Coiled coil</keyword>
<feature type="compositionally biased region" description="Polar residues" evidence="2">
    <location>
        <begin position="75"/>
        <end position="84"/>
    </location>
</feature>
<dbReference type="GeneID" id="20641121"/>
<evidence type="ECO:0000256" key="1">
    <source>
        <dbReference type="SAM" id="Coils"/>
    </source>
</evidence>
<feature type="coiled-coil region" evidence="1">
    <location>
        <begin position="92"/>
        <end position="119"/>
    </location>
</feature>
<protein>
    <submittedName>
        <fullName evidence="3">Uncharacterized protein</fullName>
    </submittedName>
</protein>
<feature type="compositionally biased region" description="Basic and acidic residues" evidence="2">
    <location>
        <begin position="37"/>
        <end position="54"/>
    </location>
</feature>
<dbReference type="EMBL" id="JH159151">
    <property type="protein sequence ID" value="EGZ29341.1"/>
    <property type="molecule type" value="Genomic_DNA"/>
</dbReference>
<dbReference type="KEGG" id="psoj:PHYSODRAFT_294543"/>
<evidence type="ECO:0000313" key="3">
    <source>
        <dbReference type="EMBL" id="EGZ29341.1"/>
    </source>
</evidence>
<organism evidence="3 4">
    <name type="scientific">Phytophthora sojae (strain P6497)</name>
    <name type="common">Soybean stem and root rot agent</name>
    <name type="synonym">Phytophthora megasperma f. sp. glycines</name>
    <dbReference type="NCBI Taxonomy" id="1094619"/>
    <lineage>
        <taxon>Eukaryota</taxon>
        <taxon>Sar</taxon>
        <taxon>Stramenopiles</taxon>
        <taxon>Oomycota</taxon>
        <taxon>Peronosporomycetes</taxon>
        <taxon>Peronosporales</taxon>
        <taxon>Peronosporaceae</taxon>
        <taxon>Phytophthora</taxon>
    </lineage>
</organism>
<proteinExistence type="predicted"/>
<dbReference type="InParanoid" id="G4YQ26"/>
<accession>G4YQ26</accession>
<evidence type="ECO:0000313" key="4">
    <source>
        <dbReference type="Proteomes" id="UP000002640"/>
    </source>
</evidence>
<dbReference type="AlphaFoldDB" id="G4YQ26"/>
<dbReference type="SMR" id="G4YQ26"/>
<sequence>MLAAHEPWLLEQLQLAYDEQLQGATSPRADVASRVGAGREQDQAADDPTPHEDPEVQQAVQQLPPDSGPDDSSRVESTTSTPVGGQSDLFGNAELVRRNAELQEELSRLQTKLDSEQTCRRDLKRKRFWNVSALNLDRKPKTLRPTQQHQLACQTRVLQMQMEANGLTIGMQKLKKQKDVVDRLKRAELELDDAKRASDQMKETITRLELENERLLLHKRIFVGSSVAEGMIRGFRDMHAIHEVDGCLDAMHEMQKFIIKKAMKVFGEFSRA</sequence>
<dbReference type="Proteomes" id="UP000002640">
    <property type="component" value="Unassembled WGS sequence"/>
</dbReference>
<reference evidence="3 4" key="1">
    <citation type="journal article" date="2006" name="Science">
        <title>Phytophthora genome sequences uncover evolutionary origins and mechanisms of pathogenesis.</title>
        <authorList>
            <person name="Tyler B.M."/>
            <person name="Tripathy S."/>
            <person name="Zhang X."/>
            <person name="Dehal P."/>
            <person name="Jiang R.H."/>
            <person name="Aerts A."/>
            <person name="Arredondo F.D."/>
            <person name="Baxter L."/>
            <person name="Bensasson D."/>
            <person name="Beynon J.L."/>
            <person name="Chapman J."/>
            <person name="Damasceno C.M."/>
            <person name="Dorrance A.E."/>
            <person name="Dou D."/>
            <person name="Dickerman A.W."/>
            <person name="Dubchak I.L."/>
            <person name="Garbelotto M."/>
            <person name="Gijzen M."/>
            <person name="Gordon S.G."/>
            <person name="Govers F."/>
            <person name="Grunwald N.J."/>
            <person name="Huang W."/>
            <person name="Ivors K.L."/>
            <person name="Jones R.W."/>
            <person name="Kamoun S."/>
            <person name="Krampis K."/>
            <person name="Lamour K.H."/>
            <person name="Lee M.K."/>
            <person name="McDonald W.H."/>
            <person name="Medina M."/>
            <person name="Meijer H.J."/>
            <person name="Nordberg E.K."/>
            <person name="Maclean D.J."/>
            <person name="Ospina-Giraldo M.D."/>
            <person name="Morris P.F."/>
            <person name="Phuntumart V."/>
            <person name="Putnam N.H."/>
            <person name="Rash S."/>
            <person name="Rose J.K."/>
            <person name="Sakihama Y."/>
            <person name="Salamov A.A."/>
            <person name="Savidor A."/>
            <person name="Scheuring C.F."/>
            <person name="Smith B.M."/>
            <person name="Sobral B.W."/>
            <person name="Terry A."/>
            <person name="Torto-Alalibo T.A."/>
            <person name="Win J."/>
            <person name="Xu Z."/>
            <person name="Zhang H."/>
            <person name="Grigoriev I.V."/>
            <person name="Rokhsar D.S."/>
            <person name="Boore J.L."/>
        </authorList>
    </citation>
    <scope>NUCLEOTIDE SEQUENCE [LARGE SCALE GENOMIC DNA]</scope>
    <source>
        <strain evidence="3 4">P6497</strain>
    </source>
</reference>
<keyword evidence="4" id="KW-1185">Reference proteome</keyword>
<feature type="coiled-coil region" evidence="1">
    <location>
        <begin position="177"/>
        <end position="214"/>
    </location>
</feature>
<gene>
    <name evidence="3" type="ORF">PHYSODRAFT_294543</name>
</gene>
<dbReference type="RefSeq" id="XP_009516616.1">
    <property type="nucleotide sequence ID" value="XM_009518321.1"/>
</dbReference>
<evidence type="ECO:0000256" key="2">
    <source>
        <dbReference type="SAM" id="MobiDB-lite"/>
    </source>
</evidence>
<name>G4YQ26_PHYSP</name>